<accession>A0AAV2R5S2</accession>
<dbReference type="PANTHER" id="PTHR19446">
    <property type="entry name" value="REVERSE TRANSCRIPTASES"/>
    <property type="match status" value="1"/>
</dbReference>
<dbReference type="EMBL" id="CAXKWB010014329">
    <property type="protein sequence ID" value="CAL4110195.1"/>
    <property type="molecule type" value="Genomic_DNA"/>
</dbReference>
<dbReference type="Proteomes" id="UP001497623">
    <property type="component" value="Unassembled WGS sequence"/>
</dbReference>
<feature type="domain" description="Reverse transcriptase" evidence="1">
    <location>
        <begin position="11"/>
        <end position="94"/>
    </location>
</feature>
<comment type="caution">
    <text evidence="2">The sequence shown here is derived from an EMBL/GenBank/DDBJ whole genome shotgun (WGS) entry which is preliminary data.</text>
</comment>
<evidence type="ECO:0000313" key="3">
    <source>
        <dbReference type="Proteomes" id="UP001497623"/>
    </source>
</evidence>
<dbReference type="InterPro" id="IPR000477">
    <property type="entry name" value="RT_dom"/>
</dbReference>
<gene>
    <name evidence="2" type="ORF">MNOR_LOCUS19354</name>
</gene>
<reference evidence="2 3" key="1">
    <citation type="submission" date="2024-05" db="EMBL/GenBank/DDBJ databases">
        <authorList>
            <person name="Wallberg A."/>
        </authorList>
    </citation>
    <scope>NUCLEOTIDE SEQUENCE [LARGE SCALE GENOMIC DNA]</scope>
</reference>
<evidence type="ECO:0000313" key="2">
    <source>
        <dbReference type="EMBL" id="CAL4110195.1"/>
    </source>
</evidence>
<dbReference type="Pfam" id="PF00078">
    <property type="entry name" value="RVT_1"/>
    <property type="match status" value="1"/>
</dbReference>
<keyword evidence="3" id="KW-1185">Reference proteome</keyword>
<evidence type="ECO:0000259" key="1">
    <source>
        <dbReference type="Pfam" id="PF00078"/>
    </source>
</evidence>
<feature type="non-terminal residue" evidence="2">
    <location>
        <position position="111"/>
    </location>
</feature>
<organism evidence="2 3">
    <name type="scientific">Meganyctiphanes norvegica</name>
    <name type="common">Northern krill</name>
    <name type="synonym">Thysanopoda norvegica</name>
    <dbReference type="NCBI Taxonomy" id="48144"/>
    <lineage>
        <taxon>Eukaryota</taxon>
        <taxon>Metazoa</taxon>
        <taxon>Ecdysozoa</taxon>
        <taxon>Arthropoda</taxon>
        <taxon>Crustacea</taxon>
        <taxon>Multicrustacea</taxon>
        <taxon>Malacostraca</taxon>
        <taxon>Eumalacostraca</taxon>
        <taxon>Eucarida</taxon>
        <taxon>Euphausiacea</taxon>
        <taxon>Euphausiidae</taxon>
        <taxon>Meganyctiphanes</taxon>
    </lineage>
</organism>
<feature type="non-terminal residue" evidence="2">
    <location>
        <position position="1"/>
    </location>
</feature>
<protein>
    <recommendedName>
        <fullName evidence="1">Reverse transcriptase domain-containing protein</fullName>
    </recommendedName>
</protein>
<proteinExistence type="predicted"/>
<sequence>HYANDSNLDFAVLNLDWYKAFDLVPVDFIFKVLHELGFGDVFVSWIRTLYTGIESALEINNILSEFFPINRSVRQGCPLSMSLFIIFQEPFYRAVVASRVVRPLRLPDSTE</sequence>
<dbReference type="AlphaFoldDB" id="A0AAV2R5S2"/>
<name>A0AAV2R5S2_MEGNR</name>